<feature type="domain" description="HTH IS21-type" evidence="1">
    <location>
        <begin position="54"/>
        <end position="117"/>
    </location>
</feature>
<dbReference type="Proteomes" id="UP000729733">
    <property type="component" value="Unassembled WGS sequence"/>
</dbReference>
<accession>A0A964BSM5</accession>
<name>A0A964BSM5_9CYAN</name>
<protein>
    <submittedName>
        <fullName evidence="2">Transposase</fullName>
    </submittedName>
</protein>
<comment type="caution">
    <text evidence="2">The sequence shown here is derived from an EMBL/GenBank/DDBJ whole genome shotgun (WGS) entry which is preliminary data.</text>
</comment>
<dbReference type="InterPro" id="IPR017894">
    <property type="entry name" value="HTH_IS21_transposase_type"/>
</dbReference>
<dbReference type="PANTHER" id="PTHR33498">
    <property type="entry name" value="TRANSPOSASE FOR INSERTION SEQUENCE ELEMENT IS1557"/>
    <property type="match status" value="1"/>
</dbReference>
<dbReference type="InterPro" id="IPR002560">
    <property type="entry name" value="Transposase_DDE"/>
</dbReference>
<keyword evidence="3" id="KW-1185">Reference proteome</keyword>
<dbReference type="InterPro" id="IPR047951">
    <property type="entry name" value="Transpos_ISL3"/>
</dbReference>
<dbReference type="Pfam" id="PF01610">
    <property type="entry name" value="DDE_Tnp_ISL3"/>
    <property type="match status" value="1"/>
</dbReference>
<dbReference type="PANTHER" id="PTHR33498:SF1">
    <property type="entry name" value="TRANSPOSASE FOR INSERTION SEQUENCE ELEMENT IS1557"/>
    <property type="match status" value="1"/>
</dbReference>
<organism evidence="2 3">
    <name type="scientific">Waterburya agarophytonicola KI4</name>
    <dbReference type="NCBI Taxonomy" id="2874699"/>
    <lineage>
        <taxon>Bacteria</taxon>
        <taxon>Bacillati</taxon>
        <taxon>Cyanobacteriota</taxon>
        <taxon>Cyanophyceae</taxon>
        <taxon>Pleurocapsales</taxon>
        <taxon>Hyellaceae</taxon>
        <taxon>Waterburya</taxon>
        <taxon>Waterburya agarophytonicola</taxon>
    </lineage>
</organism>
<evidence type="ECO:0000313" key="2">
    <source>
        <dbReference type="EMBL" id="MCC0178999.1"/>
    </source>
</evidence>
<dbReference type="Gene3D" id="1.10.10.60">
    <property type="entry name" value="Homeodomain-like"/>
    <property type="match status" value="1"/>
</dbReference>
<proteinExistence type="predicted"/>
<reference evidence="2" key="1">
    <citation type="journal article" date="2021" name="Antonie Van Leeuwenhoek">
        <title>Draft genome and description of Waterburya agarophytonicola gen. nov. sp. nov. (Pleurocapsales, Cyanobacteria): a seaweed symbiont.</title>
        <authorList>
            <person name="Bonthond G."/>
            <person name="Shalygin S."/>
            <person name="Bayer T."/>
            <person name="Weinberger F."/>
        </authorList>
    </citation>
    <scope>NUCLEOTIDE SEQUENCE</scope>
    <source>
        <strain evidence="2">KI4</strain>
    </source>
</reference>
<dbReference type="AlphaFoldDB" id="A0A964BSM5"/>
<dbReference type="EMBL" id="JADWDC010000062">
    <property type="protein sequence ID" value="MCC0178999.1"/>
    <property type="molecule type" value="Genomic_DNA"/>
</dbReference>
<gene>
    <name evidence="2" type="ORF">I4641_18690</name>
</gene>
<sequence length="307" mass="35275">MFDEYPLALKNVETIINAKIMSEEDKIIAQPVPPPPPAKATVVRAESNLSKRVEQYEQVHALNQQGWTKIAIANKLGISRRKVFRFLKSATFPERKGRSDRGKSLLSPYNKYLLERWNEGCHNGTKLLQEIQEQGYQGSYATVAAHTRRLRDTQQLQKGESKINQSELKVFEPKKSLLTVRRAVKLILRKPSQKSDSDNQAISLLKQQHPNLNTAIELVQSFANLVRNHEPEKLQEWYEKANSCQIKALENFARGIKEDWAAVKNGVTYLWSNGQVEGQVNRLKMLKRQMYGRASHELLKKRFLCPV</sequence>
<evidence type="ECO:0000313" key="3">
    <source>
        <dbReference type="Proteomes" id="UP000729733"/>
    </source>
</evidence>
<evidence type="ECO:0000259" key="1">
    <source>
        <dbReference type="PROSITE" id="PS50531"/>
    </source>
</evidence>
<dbReference type="PROSITE" id="PS50531">
    <property type="entry name" value="HTH_IS21"/>
    <property type="match status" value="1"/>
</dbReference>
<dbReference type="RefSeq" id="WP_229642102.1">
    <property type="nucleotide sequence ID" value="NZ_JADWDC010000062.1"/>
</dbReference>